<accession>A0A4P9ZZC0</accession>
<keyword evidence="2" id="KW-1185">Reference proteome</keyword>
<dbReference type="EMBL" id="ML002296">
    <property type="protein sequence ID" value="RKP39124.1"/>
    <property type="molecule type" value="Genomic_DNA"/>
</dbReference>
<proteinExistence type="predicted"/>
<gene>
    <name evidence="1" type="ORF">BJ085DRAFT_39421</name>
</gene>
<reference evidence="2" key="1">
    <citation type="journal article" date="2018" name="Nat. Microbiol.">
        <title>Leveraging single-cell genomics to expand the fungal tree of life.</title>
        <authorList>
            <person name="Ahrendt S.R."/>
            <person name="Quandt C.A."/>
            <person name="Ciobanu D."/>
            <person name="Clum A."/>
            <person name="Salamov A."/>
            <person name="Andreopoulos B."/>
            <person name="Cheng J.F."/>
            <person name="Woyke T."/>
            <person name="Pelin A."/>
            <person name="Henrissat B."/>
            <person name="Reynolds N.K."/>
            <person name="Benny G.L."/>
            <person name="Smith M.E."/>
            <person name="James T.Y."/>
            <person name="Grigoriev I.V."/>
        </authorList>
    </citation>
    <scope>NUCLEOTIDE SEQUENCE [LARGE SCALE GENOMIC DNA]</scope>
    <source>
        <strain evidence="2">RSA 468</strain>
    </source>
</reference>
<organism evidence="1 2">
    <name type="scientific">Dimargaris cristalligena</name>
    <dbReference type="NCBI Taxonomy" id="215637"/>
    <lineage>
        <taxon>Eukaryota</taxon>
        <taxon>Fungi</taxon>
        <taxon>Fungi incertae sedis</taxon>
        <taxon>Zoopagomycota</taxon>
        <taxon>Kickxellomycotina</taxon>
        <taxon>Dimargaritomycetes</taxon>
        <taxon>Dimargaritales</taxon>
        <taxon>Dimargaritaceae</taxon>
        <taxon>Dimargaris</taxon>
    </lineage>
</organism>
<name>A0A4P9ZZC0_9FUNG</name>
<evidence type="ECO:0000313" key="2">
    <source>
        <dbReference type="Proteomes" id="UP000268162"/>
    </source>
</evidence>
<sequence length="55" mass="6139">MSEETIPQIPNLEYANLRFLATSGPIEGREQAKAKLLEAVLKDNCVCFIGYPTVR</sequence>
<evidence type="ECO:0000313" key="1">
    <source>
        <dbReference type="EMBL" id="RKP39124.1"/>
    </source>
</evidence>
<dbReference type="Proteomes" id="UP000268162">
    <property type="component" value="Unassembled WGS sequence"/>
</dbReference>
<protein>
    <submittedName>
        <fullName evidence="1">Uncharacterized protein</fullName>
    </submittedName>
</protein>
<dbReference type="AlphaFoldDB" id="A0A4P9ZZC0"/>